<evidence type="ECO:0000256" key="1">
    <source>
        <dbReference type="ARBA" id="ARBA00022801"/>
    </source>
</evidence>
<evidence type="ECO:0000313" key="6">
    <source>
        <dbReference type="Proteomes" id="UP001150925"/>
    </source>
</evidence>
<dbReference type="InterPro" id="IPR000757">
    <property type="entry name" value="Beta-glucanase-like"/>
</dbReference>
<dbReference type="GO" id="GO:0004553">
    <property type="term" value="F:hydrolase activity, hydrolyzing O-glycosyl compounds"/>
    <property type="evidence" value="ECO:0007669"/>
    <property type="project" value="InterPro"/>
</dbReference>
<dbReference type="AlphaFoldDB" id="A0A9W8AG03"/>
<dbReference type="Pfam" id="PF00722">
    <property type="entry name" value="Glyco_hydro_16"/>
    <property type="match status" value="1"/>
</dbReference>
<evidence type="ECO:0000256" key="3">
    <source>
        <dbReference type="SAM" id="SignalP"/>
    </source>
</evidence>
<gene>
    <name evidence="5" type="primary">UTR2_4</name>
    <name evidence="5" type="ORF">IWQ62_006768</name>
</gene>
<feature type="chain" id="PRO_5040722270" evidence="3">
    <location>
        <begin position="32"/>
        <end position="256"/>
    </location>
</feature>
<dbReference type="Proteomes" id="UP001150925">
    <property type="component" value="Unassembled WGS sequence"/>
</dbReference>
<dbReference type="PROSITE" id="PS51762">
    <property type="entry name" value="GH16_2"/>
    <property type="match status" value="1"/>
</dbReference>
<proteinExistence type="predicted"/>
<feature type="signal peptide" evidence="3">
    <location>
        <begin position="1"/>
        <end position="31"/>
    </location>
</feature>
<accession>A0A9W8AG03</accession>
<dbReference type="GO" id="GO:0005975">
    <property type="term" value="P:carbohydrate metabolic process"/>
    <property type="evidence" value="ECO:0007669"/>
    <property type="project" value="InterPro"/>
</dbReference>
<dbReference type="SUPFAM" id="SSF49899">
    <property type="entry name" value="Concanavalin A-like lectins/glucanases"/>
    <property type="match status" value="1"/>
</dbReference>
<reference evidence="5" key="1">
    <citation type="submission" date="2022-07" db="EMBL/GenBank/DDBJ databases">
        <title>Phylogenomic reconstructions and comparative analyses of Kickxellomycotina fungi.</title>
        <authorList>
            <person name="Reynolds N.K."/>
            <person name="Stajich J.E."/>
            <person name="Barry K."/>
            <person name="Grigoriev I.V."/>
            <person name="Crous P."/>
            <person name="Smith M.E."/>
        </authorList>
    </citation>
    <scope>NUCLEOTIDE SEQUENCE</scope>
    <source>
        <strain evidence="5">RSA 1196</strain>
    </source>
</reference>
<dbReference type="OrthoDB" id="4781at2759"/>
<keyword evidence="1" id="KW-0378">Hydrolase</keyword>
<feature type="non-terminal residue" evidence="5">
    <location>
        <position position="256"/>
    </location>
</feature>
<dbReference type="EMBL" id="JANBPY010004077">
    <property type="protein sequence ID" value="KAJ1949236.1"/>
    <property type="molecule type" value="Genomic_DNA"/>
</dbReference>
<keyword evidence="2 5" id="KW-0326">Glycosidase</keyword>
<organism evidence="5 6">
    <name type="scientific">Dispira parvispora</name>
    <dbReference type="NCBI Taxonomy" id="1520584"/>
    <lineage>
        <taxon>Eukaryota</taxon>
        <taxon>Fungi</taxon>
        <taxon>Fungi incertae sedis</taxon>
        <taxon>Zoopagomycota</taxon>
        <taxon>Kickxellomycotina</taxon>
        <taxon>Dimargaritomycetes</taxon>
        <taxon>Dimargaritales</taxon>
        <taxon>Dimargaritaceae</taxon>
        <taxon>Dispira</taxon>
    </lineage>
</organism>
<comment type="caution">
    <text evidence="5">The sequence shown here is derived from an EMBL/GenBank/DDBJ whole genome shotgun (WGS) entry which is preliminary data.</text>
</comment>
<evidence type="ECO:0000256" key="2">
    <source>
        <dbReference type="ARBA" id="ARBA00023295"/>
    </source>
</evidence>
<dbReference type="PANTHER" id="PTHR31062">
    <property type="entry name" value="XYLOGLUCAN ENDOTRANSGLUCOSYLASE/HYDROLASE PROTEIN 8-RELATED"/>
    <property type="match status" value="1"/>
</dbReference>
<keyword evidence="6" id="KW-1185">Reference proteome</keyword>
<sequence>MHFFKQTRTYGALSLLYTLVSLSSLQKSAWALPQAPTAPTAVNANSATSCARKEWTNFNDPAFHSSFDIQCGDKNVIIDANGMLTLKADKDCYWPGFSYKFDDLHYGTATVELTMAGVSGWATAFIRGEEGGDEIDMEWVGKTTNVVETMIFKDGKSMPGHDEADKIHSGESMAEVFHRYDIVFLPDRIEFKVNGKVGSTYKRSDLPKYPDGAKKLKLNLWDGGRDHSSWAGKTEWNNEIFAQIRYLAFTPYCDGV</sequence>
<keyword evidence="3" id="KW-0732">Signal</keyword>
<protein>
    <submittedName>
        <fullName evidence="5">Glycosidase CRH2</fullName>
    </submittedName>
</protein>
<dbReference type="InterPro" id="IPR044791">
    <property type="entry name" value="Beta-glucanase/XTH"/>
</dbReference>
<name>A0A9W8AG03_9FUNG</name>
<evidence type="ECO:0000259" key="4">
    <source>
        <dbReference type="PROSITE" id="PS51762"/>
    </source>
</evidence>
<evidence type="ECO:0000313" key="5">
    <source>
        <dbReference type="EMBL" id="KAJ1949236.1"/>
    </source>
</evidence>
<feature type="domain" description="GH16" evidence="4">
    <location>
        <begin position="53"/>
        <end position="255"/>
    </location>
</feature>
<dbReference type="Gene3D" id="2.60.120.200">
    <property type="match status" value="1"/>
</dbReference>
<dbReference type="InterPro" id="IPR013320">
    <property type="entry name" value="ConA-like_dom_sf"/>
</dbReference>